<evidence type="ECO:0000313" key="1">
    <source>
        <dbReference type="EMBL" id="MFD2409674.1"/>
    </source>
</evidence>
<dbReference type="Proteomes" id="UP001597448">
    <property type="component" value="Unassembled WGS sequence"/>
</dbReference>
<dbReference type="InterPro" id="IPR014962">
    <property type="entry name" value="YolD"/>
</dbReference>
<reference evidence="2" key="1">
    <citation type="journal article" date="2019" name="Int. J. Syst. Evol. Microbiol.">
        <title>The Global Catalogue of Microorganisms (GCM) 10K type strain sequencing project: providing services to taxonomists for standard genome sequencing and annotation.</title>
        <authorList>
            <consortium name="The Broad Institute Genomics Platform"/>
            <consortium name="The Broad Institute Genome Sequencing Center for Infectious Disease"/>
            <person name="Wu L."/>
            <person name="Ma J."/>
        </authorList>
    </citation>
    <scope>NUCLEOTIDE SEQUENCE [LARGE SCALE GENOMIC DNA]</scope>
    <source>
        <strain evidence="2">CCM 8725</strain>
    </source>
</reference>
<dbReference type="RefSeq" id="WP_209989470.1">
    <property type="nucleotide sequence ID" value="NZ_JBHSVQ010000001.1"/>
</dbReference>
<dbReference type="Pfam" id="PF08863">
    <property type="entry name" value="YolD"/>
    <property type="match status" value="1"/>
</dbReference>
<sequence length="90" mass="10586">MAYWRQIVAKAKVAKRPTRDEFVLEELGNQLVEAKQEDSEILLTVWGKEEEVRGVIVEMDSRTGRVHVRNNEEIIKVPFMDIMQINYPRD</sequence>
<name>A0ABW5F428_9BACL</name>
<comment type="caution">
    <text evidence="1">The sequence shown here is derived from an EMBL/GenBank/DDBJ whole genome shotgun (WGS) entry which is preliminary data.</text>
</comment>
<evidence type="ECO:0000313" key="2">
    <source>
        <dbReference type="Proteomes" id="UP001597448"/>
    </source>
</evidence>
<organism evidence="1 2">
    <name type="scientific">Paenibacillus rhizoplanae</name>
    <dbReference type="NCBI Taxonomy" id="1917181"/>
    <lineage>
        <taxon>Bacteria</taxon>
        <taxon>Bacillati</taxon>
        <taxon>Bacillota</taxon>
        <taxon>Bacilli</taxon>
        <taxon>Bacillales</taxon>
        <taxon>Paenibacillaceae</taxon>
        <taxon>Paenibacillus</taxon>
    </lineage>
</organism>
<keyword evidence="2" id="KW-1185">Reference proteome</keyword>
<dbReference type="EMBL" id="JBHUKY010000018">
    <property type="protein sequence ID" value="MFD2409674.1"/>
    <property type="molecule type" value="Genomic_DNA"/>
</dbReference>
<proteinExistence type="predicted"/>
<gene>
    <name evidence="1" type="ORF">ACFSX3_07320</name>
</gene>
<accession>A0ABW5F428</accession>
<protein>
    <submittedName>
        <fullName evidence="1">YolD-like family protein</fullName>
    </submittedName>
</protein>